<sequence>MLEKIFSYWPANASVVTSFQDDSDDDLPLIAVKKQHSSSEDHPQELTENRNMLQQISSDNHQLYETKLYEWID</sequence>
<reference evidence="1 2" key="1">
    <citation type="journal article" date="2024" name="BMC Genomics">
        <title>De novo assembly and annotation of Popillia japonica's genome with initial clues to its potential as an invasive pest.</title>
        <authorList>
            <person name="Cucini C."/>
            <person name="Boschi S."/>
            <person name="Funari R."/>
            <person name="Cardaioli E."/>
            <person name="Iannotti N."/>
            <person name="Marturano G."/>
            <person name="Paoli F."/>
            <person name="Bruttini M."/>
            <person name="Carapelli A."/>
            <person name="Frati F."/>
            <person name="Nardi F."/>
        </authorList>
    </citation>
    <scope>NUCLEOTIDE SEQUENCE [LARGE SCALE GENOMIC DNA]</scope>
    <source>
        <strain evidence="1">DMR45628</strain>
    </source>
</reference>
<evidence type="ECO:0000313" key="2">
    <source>
        <dbReference type="Proteomes" id="UP001458880"/>
    </source>
</evidence>
<organism evidence="1 2">
    <name type="scientific">Popillia japonica</name>
    <name type="common">Japanese beetle</name>
    <dbReference type="NCBI Taxonomy" id="7064"/>
    <lineage>
        <taxon>Eukaryota</taxon>
        <taxon>Metazoa</taxon>
        <taxon>Ecdysozoa</taxon>
        <taxon>Arthropoda</taxon>
        <taxon>Hexapoda</taxon>
        <taxon>Insecta</taxon>
        <taxon>Pterygota</taxon>
        <taxon>Neoptera</taxon>
        <taxon>Endopterygota</taxon>
        <taxon>Coleoptera</taxon>
        <taxon>Polyphaga</taxon>
        <taxon>Scarabaeiformia</taxon>
        <taxon>Scarabaeidae</taxon>
        <taxon>Rutelinae</taxon>
        <taxon>Popillia</taxon>
    </lineage>
</organism>
<dbReference type="AlphaFoldDB" id="A0AAW1JVK9"/>
<accession>A0AAW1JVK9</accession>
<dbReference type="Proteomes" id="UP001458880">
    <property type="component" value="Unassembled WGS sequence"/>
</dbReference>
<keyword evidence="2" id="KW-1185">Reference proteome</keyword>
<proteinExistence type="predicted"/>
<protein>
    <submittedName>
        <fullName evidence="1">Uncharacterized protein</fullName>
    </submittedName>
</protein>
<name>A0AAW1JVK9_POPJA</name>
<comment type="caution">
    <text evidence="1">The sequence shown here is derived from an EMBL/GenBank/DDBJ whole genome shotgun (WGS) entry which is preliminary data.</text>
</comment>
<dbReference type="EMBL" id="JASPKY010000324">
    <property type="protein sequence ID" value="KAK9708632.1"/>
    <property type="molecule type" value="Genomic_DNA"/>
</dbReference>
<evidence type="ECO:0000313" key="1">
    <source>
        <dbReference type="EMBL" id="KAK9708632.1"/>
    </source>
</evidence>
<gene>
    <name evidence="1" type="ORF">QE152_g27088</name>
</gene>